<feature type="domain" description="SH2" evidence="5">
    <location>
        <begin position="10"/>
        <end position="97"/>
    </location>
</feature>
<dbReference type="SUPFAM" id="SSF55550">
    <property type="entry name" value="SH2 domain"/>
    <property type="match status" value="1"/>
</dbReference>
<dbReference type="InterPro" id="IPR036860">
    <property type="entry name" value="SH2_dom_sf"/>
</dbReference>
<dbReference type="Pfam" id="PF00017">
    <property type="entry name" value="SH2"/>
    <property type="match status" value="1"/>
</dbReference>
<dbReference type="SMART" id="SM00326">
    <property type="entry name" value="SH3"/>
    <property type="match status" value="2"/>
</dbReference>
<dbReference type="GO" id="GO:0007167">
    <property type="term" value="P:enzyme-linked receptor protein signaling pathway"/>
    <property type="evidence" value="ECO:0007669"/>
    <property type="project" value="TreeGrafter"/>
</dbReference>
<evidence type="ECO:0000256" key="2">
    <source>
        <dbReference type="ARBA" id="ARBA00022999"/>
    </source>
</evidence>
<evidence type="ECO:0000259" key="6">
    <source>
        <dbReference type="PROSITE" id="PS50002"/>
    </source>
</evidence>
<evidence type="ECO:0000259" key="5">
    <source>
        <dbReference type="PROSITE" id="PS50001"/>
    </source>
</evidence>
<evidence type="ECO:0000313" key="7">
    <source>
        <dbReference type="Proteomes" id="UP000515163"/>
    </source>
</evidence>
<dbReference type="PANTHER" id="PTHR19969:SF5">
    <property type="entry name" value="CRK-LIKE PROTEIN"/>
    <property type="match status" value="1"/>
</dbReference>
<evidence type="ECO:0000256" key="3">
    <source>
        <dbReference type="PROSITE-ProRule" id="PRU00191"/>
    </source>
</evidence>
<dbReference type="AlphaFoldDB" id="A0A6P8JEZ6"/>
<dbReference type="InterPro" id="IPR000980">
    <property type="entry name" value="SH2"/>
</dbReference>
<evidence type="ECO:0000313" key="8">
    <source>
        <dbReference type="RefSeq" id="XP_031574955.1"/>
    </source>
</evidence>
<dbReference type="PROSITE" id="PS50001">
    <property type="entry name" value="SH2"/>
    <property type="match status" value="1"/>
</dbReference>
<dbReference type="Proteomes" id="UP000515163">
    <property type="component" value="Unplaced"/>
</dbReference>
<evidence type="ECO:0000256" key="1">
    <source>
        <dbReference type="ARBA" id="ARBA00022443"/>
    </source>
</evidence>
<protein>
    <submittedName>
        <fullName evidence="8">Crk-like protein isoform X2</fullName>
    </submittedName>
</protein>
<dbReference type="PRINTS" id="PR00401">
    <property type="entry name" value="SH2DOMAIN"/>
</dbReference>
<keyword evidence="1 4" id="KW-0728">SH3 domain</keyword>
<dbReference type="PRINTS" id="PR00499">
    <property type="entry name" value="P67PHOX"/>
</dbReference>
<dbReference type="PRINTS" id="PR00452">
    <property type="entry name" value="SH3DOMAIN"/>
</dbReference>
<dbReference type="PROSITE" id="PS50002">
    <property type="entry name" value="SH3"/>
    <property type="match status" value="2"/>
</dbReference>
<feature type="domain" description="SH3" evidence="6">
    <location>
        <begin position="102"/>
        <end position="162"/>
    </location>
</feature>
<dbReference type="OrthoDB" id="9204160at2759"/>
<dbReference type="GO" id="GO:0005737">
    <property type="term" value="C:cytoplasm"/>
    <property type="evidence" value="ECO:0007669"/>
    <property type="project" value="TreeGrafter"/>
</dbReference>
<dbReference type="Gene3D" id="3.30.505.10">
    <property type="entry name" value="SH2 domain"/>
    <property type="match status" value="1"/>
</dbReference>
<dbReference type="RefSeq" id="XP_031574955.1">
    <property type="nucleotide sequence ID" value="XM_031719095.1"/>
</dbReference>
<name>A0A6P8JEZ6_ACTTE</name>
<dbReference type="SUPFAM" id="SSF50044">
    <property type="entry name" value="SH3-domain"/>
    <property type="match status" value="1"/>
</dbReference>
<gene>
    <name evidence="8" type="primary">LOC116308624</name>
</gene>
<dbReference type="PANTHER" id="PTHR19969">
    <property type="entry name" value="SH2-SH3 ADAPTOR PROTEIN-RELATED"/>
    <property type="match status" value="1"/>
</dbReference>
<dbReference type="InterPro" id="IPR001452">
    <property type="entry name" value="SH3_domain"/>
</dbReference>
<dbReference type="InterPro" id="IPR051184">
    <property type="entry name" value="Tyrosine-phos_adapter"/>
</dbReference>
<organism evidence="7 8">
    <name type="scientific">Actinia tenebrosa</name>
    <name type="common">Australian red waratah sea anemone</name>
    <dbReference type="NCBI Taxonomy" id="6105"/>
    <lineage>
        <taxon>Eukaryota</taxon>
        <taxon>Metazoa</taxon>
        <taxon>Cnidaria</taxon>
        <taxon>Anthozoa</taxon>
        <taxon>Hexacorallia</taxon>
        <taxon>Actiniaria</taxon>
        <taxon>Actiniidae</taxon>
        <taxon>Actinia</taxon>
    </lineage>
</organism>
<reference evidence="8" key="1">
    <citation type="submission" date="2025-08" db="UniProtKB">
        <authorList>
            <consortium name="RefSeq"/>
        </authorList>
    </citation>
    <scope>IDENTIFICATION</scope>
    <source>
        <tissue evidence="8">Tentacle</tissue>
    </source>
</reference>
<keyword evidence="7" id="KW-1185">Reference proteome</keyword>
<dbReference type="Pfam" id="PF00018">
    <property type="entry name" value="SH3_1"/>
    <property type="match status" value="1"/>
</dbReference>
<proteinExistence type="predicted"/>
<evidence type="ECO:0000256" key="4">
    <source>
        <dbReference type="PROSITE-ProRule" id="PRU00192"/>
    </source>
</evidence>
<dbReference type="InterPro" id="IPR036028">
    <property type="entry name" value="SH3-like_dom_sf"/>
</dbReference>
<dbReference type="SMART" id="SM00252">
    <property type="entry name" value="SH2"/>
    <property type="match status" value="1"/>
</dbReference>
<sequence>MSNPSSSWPWYHSSLSRREAEAVLSGKTPGTFLVRDSSSIPGDFVLSVSESGKISHYIINFKGSYYQIGEQTFQEIPSIIEFYRQHFLDTTTLKEPVPKEPENLETVKAMYNFPGNDPEDLPFRKGDILTVIKKEEPHWWRARDSKGKEGMIPEPYVKPIRSDDFNFAVAIMDHVKPYDDTQLTFHRGDYIKIIKKHEDGAWFGEFNNKTGKFPFTYVRPLHPDEMNGL</sequence>
<dbReference type="GO" id="GO:0030971">
    <property type="term" value="F:receptor tyrosine kinase binding"/>
    <property type="evidence" value="ECO:0007669"/>
    <property type="project" value="TreeGrafter"/>
</dbReference>
<keyword evidence="2 3" id="KW-0727">SH2 domain</keyword>
<dbReference type="Gene3D" id="2.30.30.40">
    <property type="entry name" value="SH3 Domains"/>
    <property type="match status" value="2"/>
</dbReference>
<feature type="domain" description="SH3" evidence="6">
    <location>
        <begin position="163"/>
        <end position="223"/>
    </location>
</feature>
<dbReference type="GO" id="GO:0016477">
    <property type="term" value="P:cell migration"/>
    <property type="evidence" value="ECO:0007669"/>
    <property type="project" value="TreeGrafter"/>
</dbReference>
<dbReference type="Pfam" id="PF07653">
    <property type="entry name" value="SH3_2"/>
    <property type="match status" value="1"/>
</dbReference>
<accession>A0A6P8JEZ6</accession>
<dbReference type="GO" id="GO:0035591">
    <property type="term" value="F:signaling adaptor activity"/>
    <property type="evidence" value="ECO:0007669"/>
    <property type="project" value="TreeGrafter"/>
</dbReference>
<dbReference type="GeneID" id="116308624"/>